<dbReference type="RefSeq" id="WP_016394101.1">
    <property type="nucleotide sequence ID" value="NZ_CP031146.1"/>
</dbReference>
<evidence type="ECO:0000256" key="1">
    <source>
        <dbReference type="ARBA" id="ARBA00004651"/>
    </source>
</evidence>
<keyword evidence="4" id="KW-0813">Transport</keyword>
<feature type="transmembrane region" description="Helical" evidence="8">
    <location>
        <begin position="140"/>
        <end position="159"/>
    </location>
</feature>
<protein>
    <submittedName>
        <fullName evidence="9">Disulfide bond formation protein B</fullName>
    </submittedName>
</protein>
<accession>A0AAD0QXR8</accession>
<evidence type="ECO:0000256" key="7">
    <source>
        <dbReference type="ARBA" id="ARBA00023284"/>
    </source>
</evidence>
<evidence type="ECO:0000256" key="4">
    <source>
        <dbReference type="ARBA" id="ARBA00022982"/>
    </source>
</evidence>
<feature type="transmembrane region" description="Helical" evidence="8">
    <location>
        <begin position="68"/>
        <end position="88"/>
    </location>
</feature>
<keyword evidence="7" id="KW-0676">Redox-active center</keyword>
<dbReference type="PANTHER" id="PTHR36570">
    <property type="entry name" value="DISULFIDE BOND FORMATION PROTEIN B"/>
    <property type="match status" value="1"/>
</dbReference>
<dbReference type="Proteomes" id="UP000256503">
    <property type="component" value="Chromosome"/>
</dbReference>
<feature type="transmembrane region" description="Helical" evidence="8">
    <location>
        <begin position="45"/>
        <end position="61"/>
    </location>
</feature>
<name>A0AAD0QXR8_PSEDL</name>
<dbReference type="Pfam" id="PF02600">
    <property type="entry name" value="DsbB"/>
    <property type="match status" value="1"/>
</dbReference>
<dbReference type="InterPro" id="IPR003752">
    <property type="entry name" value="DiS_bond_form_DsbB/BdbC"/>
</dbReference>
<gene>
    <name evidence="9" type="ORF">DVB73_17730</name>
</gene>
<evidence type="ECO:0000313" key="9">
    <source>
        <dbReference type="EMBL" id="AXM97490.1"/>
    </source>
</evidence>
<dbReference type="PANTHER" id="PTHR36570:SF3">
    <property type="entry name" value="DISULFIDE BOND FORMATION PROTEIN B"/>
    <property type="match status" value="1"/>
</dbReference>
<evidence type="ECO:0000256" key="6">
    <source>
        <dbReference type="ARBA" id="ARBA00023136"/>
    </source>
</evidence>
<proteinExistence type="predicted"/>
<dbReference type="GO" id="GO:0015035">
    <property type="term" value="F:protein-disulfide reductase activity"/>
    <property type="evidence" value="ECO:0007669"/>
    <property type="project" value="InterPro"/>
</dbReference>
<evidence type="ECO:0000256" key="8">
    <source>
        <dbReference type="SAM" id="Phobius"/>
    </source>
</evidence>
<evidence type="ECO:0000256" key="5">
    <source>
        <dbReference type="ARBA" id="ARBA00022989"/>
    </source>
</evidence>
<keyword evidence="2" id="KW-1003">Cell membrane</keyword>
<evidence type="ECO:0000313" key="10">
    <source>
        <dbReference type="Proteomes" id="UP000256503"/>
    </source>
</evidence>
<evidence type="ECO:0000256" key="3">
    <source>
        <dbReference type="ARBA" id="ARBA00022692"/>
    </source>
</evidence>
<organism evidence="9 10">
    <name type="scientific">Pseudomonas plecoglossicida</name>
    <dbReference type="NCBI Taxonomy" id="70775"/>
    <lineage>
        <taxon>Bacteria</taxon>
        <taxon>Pseudomonadati</taxon>
        <taxon>Pseudomonadota</taxon>
        <taxon>Gammaproteobacteria</taxon>
        <taxon>Pseudomonadales</taxon>
        <taxon>Pseudomonadaceae</taxon>
        <taxon>Pseudomonas</taxon>
    </lineage>
</organism>
<dbReference type="GO" id="GO:0005886">
    <property type="term" value="C:plasma membrane"/>
    <property type="evidence" value="ECO:0007669"/>
    <property type="project" value="UniProtKB-SubCell"/>
</dbReference>
<dbReference type="EMBL" id="CP031146">
    <property type="protein sequence ID" value="AXM97490.1"/>
    <property type="molecule type" value="Genomic_DNA"/>
</dbReference>
<dbReference type="InterPro" id="IPR050183">
    <property type="entry name" value="DsbB"/>
</dbReference>
<comment type="subcellular location">
    <subcellularLocation>
        <location evidence="1">Cell membrane</location>
        <topology evidence="1">Multi-pass membrane protein</topology>
    </subcellularLocation>
</comment>
<dbReference type="AlphaFoldDB" id="A0AAD0QXR8"/>
<dbReference type="GeneID" id="49615264"/>
<dbReference type="Gene3D" id="1.20.1550.10">
    <property type="entry name" value="DsbB-like"/>
    <property type="match status" value="1"/>
</dbReference>
<evidence type="ECO:0000256" key="2">
    <source>
        <dbReference type="ARBA" id="ARBA00022475"/>
    </source>
</evidence>
<keyword evidence="4" id="KW-0249">Electron transport</keyword>
<keyword evidence="5 8" id="KW-1133">Transmembrane helix</keyword>
<dbReference type="InterPro" id="IPR023380">
    <property type="entry name" value="DsbB-like_sf"/>
</dbReference>
<sequence>MPARLRTFFLPGCLASLVVLAVSFYLEATLGLMPCPLCLSQRLLLGVYAAICLCAALHLPGPLGIRRYAGAALASSALGTLLAARHVWLQGADPASPVGSSSIWHLLEPSWGGVIRQLLLGGPDCSSLSWSFLDLTMPEWSLLAFVLLAMLPMACLLAYRFRTLGKT</sequence>
<keyword evidence="3 8" id="KW-0812">Transmembrane</keyword>
<keyword evidence="6 8" id="KW-0472">Membrane</keyword>
<dbReference type="SUPFAM" id="SSF158442">
    <property type="entry name" value="DsbB-like"/>
    <property type="match status" value="1"/>
</dbReference>
<dbReference type="GO" id="GO:0006457">
    <property type="term" value="P:protein folding"/>
    <property type="evidence" value="ECO:0007669"/>
    <property type="project" value="InterPro"/>
</dbReference>
<reference evidence="9 10" key="1">
    <citation type="submission" date="2018-07" db="EMBL/GenBank/DDBJ databases">
        <title>Complete genome sequence of a Pseudomonas plecoglossicida strain pathogenic to the marine fish, Larimichthys crocea.</title>
        <authorList>
            <person name="Tao Z."/>
        </authorList>
    </citation>
    <scope>NUCLEOTIDE SEQUENCE [LARGE SCALE GENOMIC DNA]</scope>
    <source>
        <strain evidence="9 10">XSDHY-P</strain>
    </source>
</reference>